<evidence type="ECO:0000259" key="2">
    <source>
        <dbReference type="Pfam" id="PF05899"/>
    </source>
</evidence>
<keyword evidence="4" id="KW-1185">Reference proteome</keyword>
<dbReference type="Gene3D" id="2.60.120.10">
    <property type="entry name" value="Jelly Rolls"/>
    <property type="match status" value="1"/>
</dbReference>
<gene>
    <name evidence="3" type="ORF">DFO65_10818</name>
</gene>
<dbReference type="Pfam" id="PF05899">
    <property type="entry name" value="Cupin_3"/>
    <property type="match status" value="1"/>
</dbReference>
<accession>A0A366IHQ2</accession>
<protein>
    <recommendedName>
        <fullName evidence="2">(S)-ureidoglycine aminohydrolase cupin domain-containing protein</fullName>
    </recommendedName>
</protein>
<dbReference type="Proteomes" id="UP000253509">
    <property type="component" value="Unassembled WGS sequence"/>
</dbReference>
<reference evidence="3 4" key="1">
    <citation type="submission" date="2018-06" db="EMBL/GenBank/DDBJ databases">
        <title>Freshwater and sediment microbial communities from various areas in North America, analyzing microbe dynamics in response to fracking.</title>
        <authorList>
            <person name="Lamendella R."/>
        </authorList>
    </citation>
    <scope>NUCLEOTIDE SEQUENCE [LARGE SCALE GENOMIC DNA]</scope>
    <source>
        <strain evidence="3 4">3b_TX</strain>
    </source>
</reference>
<dbReference type="AlphaFoldDB" id="A0A366IHQ2"/>
<dbReference type="SUPFAM" id="SSF51182">
    <property type="entry name" value="RmlC-like cupins"/>
    <property type="match status" value="1"/>
</dbReference>
<evidence type="ECO:0000256" key="1">
    <source>
        <dbReference type="SAM" id="MobiDB-lite"/>
    </source>
</evidence>
<dbReference type="CDD" id="cd02208">
    <property type="entry name" value="cupin_RmlC-like"/>
    <property type="match status" value="1"/>
</dbReference>
<dbReference type="RefSeq" id="WP_113904693.1">
    <property type="nucleotide sequence ID" value="NZ_QNSB01000008.1"/>
</dbReference>
<dbReference type="EMBL" id="QNSB01000008">
    <property type="protein sequence ID" value="RBP70566.1"/>
    <property type="molecule type" value="Genomic_DNA"/>
</dbReference>
<name>A0A366IHQ2_9MICO</name>
<sequence length="132" mass="14297">MSATEPHPSDEIVLDTHSVSLDHAPIEDWQSLDGGSDRRSATTTGTAELGHIGGAEFGLWEMSRGSMRDIEGDEVFVVLSGSGRIEFDEPVREPIALTPGTLVRLGDGMRTRWYVDGEPLRKLYIAPGGEAC</sequence>
<feature type="region of interest" description="Disordered" evidence="1">
    <location>
        <begin position="25"/>
        <end position="47"/>
    </location>
</feature>
<dbReference type="InterPro" id="IPR008579">
    <property type="entry name" value="UGlyAH_Cupin_dom"/>
</dbReference>
<dbReference type="InterPro" id="IPR011051">
    <property type="entry name" value="RmlC_Cupin_sf"/>
</dbReference>
<evidence type="ECO:0000313" key="3">
    <source>
        <dbReference type="EMBL" id="RBP70566.1"/>
    </source>
</evidence>
<proteinExistence type="predicted"/>
<organism evidence="3 4">
    <name type="scientific">Brevibacterium celere</name>
    <dbReference type="NCBI Taxonomy" id="225845"/>
    <lineage>
        <taxon>Bacteria</taxon>
        <taxon>Bacillati</taxon>
        <taxon>Actinomycetota</taxon>
        <taxon>Actinomycetes</taxon>
        <taxon>Micrococcales</taxon>
        <taxon>Brevibacteriaceae</taxon>
        <taxon>Brevibacterium</taxon>
    </lineage>
</organism>
<dbReference type="InterPro" id="IPR014710">
    <property type="entry name" value="RmlC-like_jellyroll"/>
</dbReference>
<comment type="caution">
    <text evidence="3">The sequence shown here is derived from an EMBL/GenBank/DDBJ whole genome shotgun (WGS) entry which is preliminary data.</text>
</comment>
<feature type="domain" description="(S)-ureidoglycine aminohydrolase cupin" evidence="2">
    <location>
        <begin position="54"/>
        <end position="124"/>
    </location>
</feature>
<evidence type="ECO:0000313" key="4">
    <source>
        <dbReference type="Proteomes" id="UP000253509"/>
    </source>
</evidence>